<dbReference type="AlphaFoldDB" id="A0A1L9V309"/>
<evidence type="ECO:0000313" key="2">
    <source>
        <dbReference type="EMBL" id="OJJ78335.1"/>
    </source>
</evidence>
<feature type="region of interest" description="Disordered" evidence="1">
    <location>
        <begin position="53"/>
        <end position="136"/>
    </location>
</feature>
<sequence>MPSISMRHQHRLGSVCRQLPKGIGSEDGIARPPPTLTHTQTTHDVISSVKLISRGTKNSRWPPGHRGETLADGAVGGPVAADGAPIRKRWGLRRSQGQTAASCLKGNSSEARGSRTRWMKGIGSGGDGSYQTKNRR</sequence>
<organism evidence="2 3">
    <name type="scientific">Aspergillus brasiliensis (strain CBS 101740 / IMI 381727 / IBT 21946)</name>
    <dbReference type="NCBI Taxonomy" id="767769"/>
    <lineage>
        <taxon>Eukaryota</taxon>
        <taxon>Fungi</taxon>
        <taxon>Dikarya</taxon>
        <taxon>Ascomycota</taxon>
        <taxon>Pezizomycotina</taxon>
        <taxon>Eurotiomycetes</taxon>
        <taxon>Eurotiomycetidae</taxon>
        <taxon>Eurotiales</taxon>
        <taxon>Aspergillaceae</taxon>
        <taxon>Aspergillus</taxon>
        <taxon>Aspergillus subgen. Circumdati</taxon>
    </lineage>
</organism>
<dbReference type="EMBL" id="KV878679">
    <property type="protein sequence ID" value="OJJ78335.1"/>
    <property type="molecule type" value="Genomic_DNA"/>
</dbReference>
<dbReference type="GeneID" id="93574782"/>
<gene>
    <name evidence="2" type="ORF">ASPBRDRAFT_267027</name>
</gene>
<dbReference type="VEuPathDB" id="FungiDB:ASPBRDRAFT_267027"/>
<proteinExistence type="predicted"/>
<reference evidence="3" key="1">
    <citation type="journal article" date="2017" name="Genome Biol.">
        <title>Comparative genomics reveals high biological diversity and specific adaptations in the industrially and medically important fungal genus Aspergillus.</title>
        <authorList>
            <person name="de Vries R.P."/>
            <person name="Riley R."/>
            <person name="Wiebenga A."/>
            <person name="Aguilar-Osorio G."/>
            <person name="Amillis S."/>
            <person name="Uchima C.A."/>
            <person name="Anderluh G."/>
            <person name="Asadollahi M."/>
            <person name="Askin M."/>
            <person name="Barry K."/>
            <person name="Battaglia E."/>
            <person name="Bayram O."/>
            <person name="Benocci T."/>
            <person name="Braus-Stromeyer S.A."/>
            <person name="Caldana C."/>
            <person name="Canovas D."/>
            <person name="Cerqueira G.C."/>
            <person name="Chen F."/>
            <person name="Chen W."/>
            <person name="Choi C."/>
            <person name="Clum A."/>
            <person name="Dos Santos R.A."/>
            <person name="Damasio A.R."/>
            <person name="Diallinas G."/>
            <person name="Emri T."/>
            <person name="Fekete E."/>
            <person name="Flipphi M."/>
            <person name="Freyberg S."/>
            <person name="Gallo A."/>
            <person name="Gournas C."/>
            <person name="Habgood R."/>
            <person name="Hainaut M."/>
            <person name="Harispe M.L."/>
            <person name="Henrissat B."/>
            <person name="Hilden K.S."/>
            <person name="Hope R."/>
            <person name="Hossain A."/>
            <person name="Karabika E."/>
            <person name="Karaffa L."/>
            <person name="Karanyi Z."/>
            <person name="Krasevec N."/>
            <person name="Kuo A."/>
            <person name="Kusch H."/>
            <person name="LaButti K."/>
            <person name="Lagendijk E.L."/>
            <person name="Lapidus A."/>
            <person name="Levasseur A."/>
            <person name="Lindquist E."/>
            <person name="Lipzen A."/>
            <person name="Logrieco A.F."/>
            <person name="MacCabe A."/>
            <person name="Maekelae M.R."/>
            <person name="Malavazi I."/>
            <person name="Melin P."/>
            <person name="Meyer V."/>
            <person name="Mielnichuk N."/>
            <person name="Miskei M."/>
            <person name="Molnar A.P."/>
            <person name="Mule G."/>
            <person name="Ngan C.Y."/>
            <person name="Orejas M."/>
            <person name="Orosz E."/>
            <person name="Ouedraogo J.P."/>
            <person name="Overkamp K.M."/>
            <person name="Park H.-S."/>
            <person name="Perrone G."/>
            <person name="Piumi F."/>
            <person name="Punt P.J."/>
            <person name="Ram A.F."/>
            <person name="Ramon A."/>
            <person name="Rauscher S."/>
            <person name="Record E."/>
            <person name="Riano-Pachon D.M."/>
            <person name="Robert V."/>
            <person name="Roehrig J."/>
            <person name="Ruller R."/>
            <person name="Salamov A."/>
            <person name="Salih N.S."/>
            <person name="Samson R.A."/>
            <person name="Sandor E."/>
            <person name="Sanguinetti M."/>
            <person name="Schuetze T."/>
            <person name="Sepcic K."/>
            <person name="Shelest E."/>
            <person name="Sherlock G."/>
            <person name="Sophianopoulou V."/>
            <person name="Squina F.M."/>
            <person name="Sun H."/>
            <person name="Susca A."/>
            <person name="Todd R.B."/>
            <person name="Tsang A."/>
            <person name="Unkles S.E."/>
            <person name="van de Wiele N."/>
            <person name="van Rossen-Uffink D."/>
            <person name="Oliveira J.V."/>
            <person name="Vesth T.C."/>
            <person name="Visser J."/>
            <person name="Yu J.-H."/>
            <person name="Zhou M."/>
            <person name="Andersen M.R."/>
            <person name="Archer D.B."/>
            <person name="Baker S.E."/>
            <person name="Benoit I."/>
            <person name="Brakhage A.A."/>
            <person name="Braus G.H."/>
            <person name="Fischer R."/>
            <person name="Frisvad J.C."/>
            <person name="Goldman G.H."/>
            <person name="Houbraken J."/>
            <person name="Oakley B."/>
            <person name="Pocsi I."/>
            <person name="Scazzocchio C."/>
            <person name="Seiboth B."/>
            <person name="vanKuyk P.A."/>
            <person name="Wortman J."/>
            <person name="Dyer P.S."/>
            <person name="Grigoriev I.V."/>
        </authorList>
    </citation>
    <scope>NUCLEOTIDE SEQUENCE [LARGE SCALE GENOMIC DNA]</scope>
    <source>
        <strain evidence="3">CBS 101740 / IMI 381727 / IBT 21946</strain>
    </source>
</reference>
<feature type="compositionally biased region" description="Low complexity" evidence="1">
    <location>
        <begin position="71"/>
        <end position="84"/>
    </location>
</feature>
<feature type="compositionally biased region" description="Polar residues" evidence="1">
    <location>
        <begin position="95"/>
        <end position="111"/>
    </location>
</feature>
<accession>A0A1L9V309</accession>
<dbReference type="RefSeq" id="XP_067485582.1">
    <property type="nucleotide sequence ID" value="XM_067622294.1"/>
</dbReference>
<dbReference type="Proteomes" id="UP000184499">
    <property type="component" value="Unassembled WGS sequence"/>
</dbReference>
<evidence type="ECO:0000256" key="1">
    <source>
        <dbReference type="SAM" id="MobiDB-lite"/>
    </source>
</evidence>
<evidence type="ECO:0000313" key="3">
    <source>
        <dbReference type="Proteomes" id="UP000184499"/>
    </source>
</evidence>
<protein>
    <submittedName>
        <fullName evidence="2">Uncharacterized protein</fullName>
    </submittedName>
</protein>
<name>A0A1L9V309_ASPBC</name>
<keyword evidence="3" id="KW-1185">Reference proteome</keyword>